<dbReference type="HOGENOM" id="CLU_3131662_0_0_9"/>
<evidence type="ECO:0000313" key="1">
    <source>
        <dbReference type="EMBL" id="EEI86236.1"/>
    </source>
</evidence>
<name>C2BFX6_9FIRM</name>
<accession>C2BFX6</accession>
<evidence type="ECO:0000313" key="2">
    <source>
        <dbReference type="Proteomes" id="UP000005984"/>
    </source>
</evidence>
<reference evidence="1 2" key="1">
    <citation type="submission" date="2008-10" db="EMBL/GenBank/DDBJ databases">
        <authorList>
            <person name="Qin X."/>
            <person name="Bachman B."/>
            <person name="Battles P."/>
            <person name="Bell A."/>
            <person name="Bess C."/>
            <person name="Bickham C."/>
            <person name="Chaboub L."/>
            <person name="Chen D."/>
            <person name="Coyle M."/>
            <person name="Deiros D.R."/>
            <person name="Dinh H."/>
            <person name="Forbes L."/>
            <person name="Fowler G."/>
            <person name="Francisco L."/>
            <person name="Fu Q."/>
            <person name="Gubbala S."/>
            <person name="Hale W."/>
            <person name="Han Y."/>
            <person name="Hemphill L."/>
            <person name="Highlander S.K."/>
            <person name="Hirani K."/>
            <person name="Hogues M."/>
            <person name="Jackson L."/>
            <person name="Jakkamsetti A."/>
            <person name="Javaid M."/>
            <person name="Jiang H."/>
            <person name="Korchina V."/>
            <person name="Kovar C."/>
            <person name="Lara F."/>
            <person name="Lee S."/>
            <person name="Mata R."/>
            <person name="Mathew T."/>
            <person name="Moen C."/>
            <person name="Morales K."/>
            <person name="Munidasa M."/>
            <person name="Nazareth L."/>
            <person name="Ngo R."/>
            <person name="Nguyen L."/>
            <person name="Okwuonu G."/>
            <person name="Ongeri F."/>
            <person name="Patil S."/>
            <person name="Petrosino J."/>
            <person name="Pham C."/>
            <person name="Pham P."/>
            <person name="Pu L.-L."/>
            <person name="Puazo M."/>
            <person name="Raj R."/>
            <person name="Reid J."/>
            <person name="Rouhana J."/>
            <person name="Saada N."/>
            <person name="Shang Y."/>
            <person name="Simmons D."/>
            <person name="Thornton R."/>
            <person name="Warren J."/>
            <person name="Weissenberger G."/>
            <person name="Zhang J."/>
            <person name="Zhang L."/>
            <person name="Zhou C."/>
            <person name="Zhu D."/>
            <person name="Muzny D."/>
            <person name="Worley K."/>
            <person name="Gibbs R."/>
        </authorList>
    </citation>
    <scope>NUCLEOTIDE SEQUENCE [LARGE SCALE GENOMIC DNA]</scope>
    <source>
        <strain evidence="1 2">ATCC 51172</strain>
    </source>
</reference>
<dbReference type="EMBL" id="ABYO01000211">
    <property type="protein sequence ID" value="EEI86236.1"/>
    <property type="molecule type" value="Genomic_DNA"/>
</dbReference>
<dbReference type="STRING" id="525254.HMPREF0072_1246"/>
<protein>
    <submittedName>
        <fullName evidence="1">Uncharacterized protein</fullName>
    </submittedName>
</protein>
<dbReference type="Proteomes" id="UP000005984">
    <property type="component" value="Unassembled WGS sequence"/>
</dbReference>
<gene>
    <name evidence="1" type="ORF">HMPREF0072_1246</name>
</gene>
<comment type="caution">
    <text evidence="1">The sequence shown here is derived from an EMBL/GenBank/DDBJ whole genome shotgun (WGS) entry which is preliminary data.</text>
</comment>
<organism evidence="1 2">
    <name type="scientific">Anaerococcus lactolyticus ATCC 51172</name>
    <dbReference type="NCBI Taxonomy" id="525254"/>
    <lineage>
        <taxon>Bacteria</taxon>
        <taxon>Bacillati</taxon>
        <taxon>Bacillota</taxon>
        <taxon>Tissierellia</taxon>
        <taxon>Tissierellales</taxon>
        <taxon>Peptoniphilaceae</taxon>
        <taxon>Anaerococcus</taxon>
    </lineage>
</organism>
<proteinExistence type="predicted"/>
<sequence>MQQKGYKFVKILYCLEKILHLFDSFIKFIKMVSLYISIYIITELKRMEI</sequence>
<dbReference type="AlphaFoldDB" id="C2BFX6"/>
<keyword evidence="2" id="KW-1185">Reference proteome</keyword>